<gene>
    <name evidence="10" type="primary">cas1c</name>
    <name evidence="9" type="synonym">cas1</name>
    <name evidence="10" type="ORF">FTO68_05040</name>
</gene>
<dbReference type="GO" id="GO:0016787">
    <property type="term" value="F:hydrolase activity"/>
    <property type="evidence" value="ECO:0007669"/>
    <property type="project" value="UniProtKB-KW"/>
</dbReference>
<dbReference type="AlphaFoldDB" id="A0ABD4TM52"/>
<feature type="binding site" evidence="9">
    <location>
        <position position="235"/>
    </location>
    <ligand>
        <name>Mn(2+)</name>
        <dbReference type="ChEBI" id="CHEBI:29035"/>
    </ligand>
</feature>
<dbReference type="Pfam" id="PF01867">
    <property type="entry name" value="Cas_Cas1"/>
    <property type="match status" value="1"/>
</dbReference>
<comment type="caution">
    <text evidence="10">The sequence shown here is derived from an EMBL/GenBank/DDBJ whole genome shotgun (WGS) entry which is preliminary data.</text>
</comment>
<dbReference type="NCBIfam" id="TIGR00287">
    <property type="entry name" value="cas1"/>
    <property type="match status" value="1"/>
</dbReference>
<dbReference type="PANTHER" id="PTHR34353">
    <property type="entry name" value="CRISPR-ASSOCIATED ENDONUCLEASE CAS1 1"/>
    <property type="match status" value="1"/>
</dbReference>
<evidence type="ECO:0000256" key="4">
    <source>
        <dbReference type="ARBA" id="ARBA00022801"/>
    </source>
</evidence>
<dbReference type="GO" id="GO:0003677">
    <property type="term" value="F:DNA binding"/>
    <property type="evidence" value="ECO:0007669"/>
    <property type="project" value="UniProtKB-KW"/>
</dbReference>
<evidence type="ECO:0000256" key="6">
    <source>
        <dbReference type="ARBA" id="ARBA00023118"/>
    </source>
</evidence>
<organism evidence="10 11">
    <name type="scientific">Methanocalculus taiwanensis</name>
    <dbReference type="NCBI Taxonomy" id="106207"/>
    <lineage>
        <taxon>Archaea</taxon>
        <taxon>Methanobacteriati</taxon>
        <taxon>Methanobacteriota</taxon>
        <taxon>Stenosarchaea group</taxon>
        <taxon>Methanomicrobia</taxon>
        <taxon>Methanomicrobiales</taxon>
        <taxon>Methanocalculaceae</taxon>
        <taxon>Methanocalculus</taxon>
    </lineage>
</organism>
<dbReference type="GO" id="GO:0051607">
    <property type="term" value="P:defense response to virus"/>
    <property type="evidence" value="ECO:0007669"/>
    <property type="project" value="UniProtKB-UniRule"/>
</dbReference>
<dbReference type="PANTHER" id="PTHR34353:SF2">
    <property type="entry name" value="CRISPR-ASSOCIATED ENDONUCLEASE CAS1 1"/>
    <property type="match status" value="1"/>
</dbReference>
<protein>
    <recommendedName>
        <fullName evidence="9">CRISPR-associated endonuclease Cas1</fullName>
        <ecNumber evidence="9">3.1.-.-</ecNumber>
    </recommendedName>
</protein>
<keyword evidence="8 9" id="KW-0464">Manganese</keyword>
<keyword evidence="3 9" id="KW-0255">Endonuclease</keyword>
<dbReference type="InterPro" id="IPR019856">
    <property type="entry name" value="CRISPR-assoc_Cas1_DVULG"/>
</dbReference>
<evidence type="ECO:0000256" key="9">
    <source>
        <dbReference type="HAMAP-Rule" id="MF_01470"/>
    </source>
</evidence>
<dbReference type="GO" id="GO:0004519">
    <property type="term" value="F:endonuclease activity"/>
    <property type="evidence" value="ECO:0007669"/>
    <property type="project" value="UniProtKB-UniRule"/>
</dbReference>
<dbReference type="Gene3D" id="3.100.10.20">
    <property type="entry name" value="CRISPR-associated endonuclease Cas1, N-terminal domain"/>
    <property type="match status" value="1"/>
</dbReference>
<evidence type="ECO:0000256" key="1">
    <source>
        <dbReference type="ARBA" id="ARBA00022722"/>
    </source>
</evidence>
<comment type="function">
    <text evidence="9">CRISPR (clustered regularly interspaced short palindromic repeat), is an adaptive immune system that provides protection against mobile genetic elements (viruses, transposable elements and conjugative plasmids). CRISPR clusters contain spacers, sequences complementary to antecedent mobile elements, and target invading nucleic acids. CRISPR clusters are transcribed and processed into CRISPR RNA (crRNA). Acts as a dsDNA endonuclease. Involved in the integration of spacer DNA into the CRISPR cassette.</text>
</comment>
<keyword evidence="4 9" id="KW-0378">Hydrolase</keyword>
<dbReference type="InterPro" id="IPR002729">
    <property type="entry name" value="CRISPR-assoc_Cas1"/>
</dbReference>
<dbReference type="InterPro" id="IPR050646">
    <property type="entry name" value="Cas1"/>
</dbReference>
<dbReference type="NCBIfam" id="TIGR03640">
    <property type="entry name" value="cas1_DVULG"/>
    <property type="match status" value="1"/>
</dbReference>
<feature type="binding site" evidence="9">
    <location>
        <position position="167"/>
    </location>
    <ligand>
        <name>Mn(2+)</name>
        <dbReference type="ChEBI" id="CHEBI:29035"/>
    </ligand>
</feature>
<keyword evidence="7 9" id="KW-0238">DNA-binding</keyword>
<comment type="cofactor">
    <cofactor evidence="9">
        <name>Mg(2+)</name>
        <dbReference type="ChEBI" id="CHEBI:18420"/>
    </cofactor>
    <cofactor evidence="9">
        <name>Mn(2+)</name>
        <dbReference type="ChEBI" id="CHEBI:29035"/>
    </cofactor>
</comment>
<keyword evidence="2 9" id="KW-0479">Metal-binding</keyword>
<dbReference type="GO" id="GO:0046872">
    <property type="term" value="F:metal ion binding"/>
    <property type="evidence" value="ECO:0007669"/>
    <property type="project" value="UniProtKB-UniRule"/>
</dbReference>
<accession>A0ABD4TM52</accession>
<dbReference type="EMBL" id="VOTZ01000008">
    <property type="protein sequence ID" value="MCQ1538355.1"/>
    <property type="molecule type" value="Genomic_DNA"/>
</dbReference>
<evidence type="ECO:0000256" key="7">
    <source>
        <dbReference type="ARBA" id="ARBA00023125"/>
    </source>
</evidence>
<evidence type="ECO:0000313" key="11">
    <source>
        <dbReference type="Proteomes" id="UP001524383"/>
    </source>
</evidence>
<dbReference type="RefSeq" id="WP_255332297.1">
    <property type="nucleotide sequence ID" value="NZ_VOTZ01000008.1"/>
</dbReference>
<dbReference type="HAMAP" id="MF_01470">
    <property type="entry name" value="Cas1"/>
    <property type="match status" value="1"/>
</dbReference>
<dbReference type="InterPro" id="IPR042206">
    <property type="entry name" value="CRISPR-assoc_Cas1_C"/>
</dbReference>
<keyword evidence="11" id="KW-1185">Reference proteome</keyword>
<dbReference type="GO" id="GO:0043571">
    <property type="term" value="P:maintenance of CRISPR repeat elements"/>
    <property type="evidence" value="ECO:0007669"/>
    <property type="project" value="UniProtKB-UniRule"/>
</dbReference>
<evidence type="ECO:0000256" key="3">
    <source>
        <dbReference type="ARBA" id="ARBA00022759"/>
    </source>
</evidence>
<keyword evidence="5 9" id="KW-0460">Magnesium</keyword>
<dbReference type="Proteomes" id="UP001524383">
    <property type="component" value="Unassembled WGS sequence"/>
</dbReference>
<comment type="subunit">
    <text evidence="9">Homodimer, forms a heterotetramer with a Cas2 homodimer.</text>
</comment>
<dbReference type="InterPro" id="IPR042211">
    <property type="entry name" value="CRISPR-assoc_Cas1_N"/>
</dbReference>
<keyword evidence="1 9" id="KW-0540">Nuclease</keyword>
<evidence type="ECO:0000313" key="10">
    <source>
        <dbReference type="EMBL" id="MCQ1538355.1"/>
    </source>
</evidence>
<keyword evidence="6 9" id="KW-0051">Antiviral defense</keyword>
<dbReference type="EC" id="3.1.-.-" evidence="9"/>
<name>A0ABD4TM52_9EURY</name>
<reference evidence="10 11" key="1">
    <citation type="submission" date="2019-08" db="EMBL/GenBank/DDBJ databases">
        <authorList>
            <person name="Chen S.-C."/>
            <person name="Lai M.-C."/>
            <person name="You Y.-T."/>
        </authorList>
    </citation>
    <scope>NUCLEOTIDE SEQUENCE [LARGE SCALE GENOMIC DNA]</scope>
    <source>
        <strain evidence="10 11">P2F9704a</strain>
    </source>
</reference>
<proteinExistence type="inferred from homology"/>
<feature type="binding site" evidence="9">
    <location>
        <position position="250"/>
    </location>
    <ligand>
        <name>Mn(2+)</name>
        <dbReference type="ChEBI" id="CHEBI:29035"/>
    </ligand>
</feature>
<comment type="similarity">
    <text evidence="9">Belongs to the CRISPR-associated endonuclease Cas1 family.</text>
</comment>
<sequence length="344" mass="38933">MRKLLNTLYVTNPDSYLKKDGENLVISVEQKEVGRLPIHNLESVICFGFMGASPGAMELCTSRNVGLAFVSPYGKFLGRVSGWVSGNVLLRKRQYLLSDEEAAATRIAINCVLGKLLNCRSVLQRFGRDYPDMTSPTLKENLQRLTEGVRLLKESPPVTLNELRGREGILSKYYFDCFEDLILSQDPTFMFEFRSRRPPLNRVNALLSFIYTMIAVDCASALESVGLDPQVGFLHRARPGRMSLALDLMEEFRPYIGDRFVLSLINNRVVSTDDFMVKENGAVILTDTARKTVLAAWQRRKAEEVMHGYLNERIPLGLLPYAQAMLLARHLRGDIDGYPPFLMR</sequence>
<evidence type="ECO:0000256" key="8">
    <source>
        <dbReference type="ARBA" id="ARBA00023211"/>
    </source>
</evidence>
<evidence type="ECO:0000256" key="2">
    <source>
        <dbReference type="ARBA" id="ARBA00022723"/>
    </source>
</evidence>
<evidence type="ECO:0000256" key="5">
    <source>
        <dbReference type="ARBA" id="ARBA00022842"/>
    </source>
</evidence>
<dbReference type="Gene3D" id="1.20.120.920">
    <property type="entry name" value="CRISPR-associated endonuclease Cas1, C-terminal domain"/>
    <property type="match status" value="1"/>
</dbReference>